<gene>
    <name evidence="9" type="ORF">LLUT_LOCUS15642</name>
</gene>
<reference evidence="9 10" key="1">
    <citation type="submission" date="2024-03" db="EMBL/GenBank/DDBJ databases">
        <authorList>
            <person name="Martinez-Hernandez J."/>
        </authorList>
    </citation>
    <scope>NUCLEOTIDE SEQUENCE [LARGE SCALE GENOMIC DNA]</scope>
</reference>
<dbReference type="GO" id="GO:0051225">
    <property type="term" value="P:spindle assembly"/>
    <property type="evidence" value="ECO:0007669"/>
    <property type="project" value="TreeGrafter"/>
</dbReference>
<dbReference type="GO" id="GO:0043015">
    <property type="term" value="F:gamma-tubulin binding"/>
    <property type="evidence" value="ECO:0007669"/>
    <property type="project" value="InterPro"/>
</dbReference>
<dbReference type="GO" id="GO:0000922">
    <property type="term" value="C:spindle pole"/>
    <property type="evidence" value="ECO:0007669"/>
    <property type="project" value="InterPro"/>
</dbReference>
<proteinExistence type="inferred from homology"/>
<dbReference type="Gene3D" id="1.20.120.1900">
    <property type="entry name" value="Gamma-tubulin complex, C-terminal domain"/>
    <property type="match status" value="1"/>
</dbReference>
<evidence type="ECO:0000256" key="5">
    <source>
        <dbReference type="ARBA" id="ARBA00023212"/>
    </source>
</evidence>
<dbReference type="GO" id="GO:0031122">
    <property type="term" value="P:cytoplasmic microtubule organization"/>
    <property type="evidence" value="ECO:0007669"/>
    <property type="project" value="TreeGrafter"/>
</dbReference>
<feature type="compositionally biased region" description="Low complexity" evidence="6">
    <location>
        <begin position="27"/>
        <end position="51"/>
    </location>
</feature>
<evidence type="ECO:0000313" key="10">
    <source>
        <dbReference type="Proteomes" id="UP001497480"/>
    </source>
</evidence>
<comment type="subcellular location">
    <subcellularLocation>
        <location evidence="1">Cytoplasm</location>
        <location evidence="1">Cytoskeleton</location>
    </subcellularLocation>
</comment>
<feature type="domain" description="Gamma tubulin complex component C-terminal" evidence="7">
    <location>
        <begin position="867"/>
        <end position="1183"/>
    </location>
</feature>
<keyword evidence="4" id="KW-0493">Microtubule</keyword>
<dbReference type="InterPro" id="IPR007259">
    <property type="entry name" value="GCP"/>
</dbReference>
<evidence type="ECO:0000256" key="2">
    <source>
        <dbReference type="ARBA" id="ARBA00010337"/>
    </source>
</evidence>
<dbReference type="GO" id="GO:0000930">
    <property type="term" value="C:gamma-tubulin complex"/>
    <property type="evidence" value="ECO:0007669"/>
    <property type="project" value="TreeGrafter"/>
</dbReference>
<dbReference type="AlphaFoldDB" id="A0AAV1WZ82"/>
<dbReference type="GO" id="GO:0000278">
    <property type="term" value="P:mitotic cell cycle"/>
    <property type="evidence" value="ECO:0007669"/>
    <property type="project" value="TreeGrafter"/>
</dbReference>
<dbReference type="Proteomes" id="UP001497480">
    <property type="component" value="Unassembled WGS sequence"/>
</dbReference>
<protein>
    <recommendedName>
        <fullName evidence="11">Gamma-tubulin complex component</fullName>
    </recommendedName>
</protein>
<comment type="similarity">
    <text evidence="2">Belongs to the TUBGCP family.</text>
</comment>
<dbReference type="InterPro" id="IPR040457">
    <property type="entry name" value="GCP_C"/>
</dbReference>
<accession>A0AAV1WZ82</accession>
<keyword evidence="10" id="KW-1185">Reference proteome</keyword>
<evidence type="ECO:0000313" key="9">
    <source>
        <dbReference type="EMBL" id="CAL0314582.1"/>
    </source>
</evidence>
<name>A0AAV1WZ82_LUPLU</name>
<evidence type="ECO:0000259" key="7">
    <source>
        <dbReference type="Pfam" id="PF04130"/>
    </source>
</evidence>
<dbReference type="Pfam" id="PF04130">
    <property type="entry name" value="GCP_C_terminal"/>
    <property type="match status" value="1"/>
</dbReference>
<feature type="region of interest" description="Disordered" evidence="6">
    <location>
        <begin position="25"/>
        <end position="51"/>
    </location>
</feature>
<dbReference type="GO" id="GO:0051011">
    <property type="term" value="F:microtubule minus-end binding"/>
    <property type="evidence" value="ECO:0007669"/>
    <property type="project" value="TreeGrafter"/>
</dbReference>
<dbReference type="GO" id="GO:0005874">
    <property type="term" value="C:microtubule"/>
    <property type="evidence" value="ECO:0007669"/>
    <property type="project" value="UniProtKB-KW"/>
</dbReference>
<feature type="region of interest" description="Disordered" evidence="6">
    <location>
        <begin position="746"/>
        <end position="765"/>
    </location>
</feature>
<evidence type="ECO:0000256" key="1">
    <source>
        <dbReference type="ARBA" id="ARBA00004245"/>
    </source>
</evidence>
<keyword evidence="5" id="KW-0206">Cytoskeleton</keyword>
<evidence type="ECO:0000256" key="4">
    <source>
        <dbReference type="ARBA" id="ARBA00022701"/>
    </source>
</evidence>
<dbReference type="InterPro" id="IPR041470">
    <property type="entry name" value="GCP_N"/>
</dbReference>
<sequence>MDCRFASLFEKVQHPWLPPSTWESIPSENGRLRSSSSSSSSSSNQPPQSLSSLSESTLVGLVMNAMQGLESSLIAIQNISHIFSTLPPHTHNISSLWNRSSTTHSFSKILHSIASVGSLVFLLRHFVNYFTHNISTLVNQAFAVAVGKVLEGYISSLHTIHPSSLLRRSKNLHSPLSGCLNTVLLSEFTLLEFYLHTKQLRTQIQALSTICNLRNWPHTSFQDLTAQATSHFSNFYRGGDLLTFLYTQLQVADPAHSTLLKFLFLRSSEPYCGFIRSWIFKAEIYDPYNEFIVESMDSLSPKSCDVKYGISLDLQFASTRVRDGVSIPAFLKDYLVPFVRAGQQLQVLLKLLGLCIHVPGDHSSDDFLPCWSGFSSNNPSHSSPLTFSRDIIAAMVVARESYYKRMNDKIESLLSSLEVRYQQVTHDSIPSFDNGGGALDNLDQFISEDKSIVRPTEDKASSNMGTDGLGSDVSSTVDDFSLLEDMYDSSESSSLSSSEEQLESDLLSGWPCPLAVQQNPLPGLCFSKSRTLHSSIKNSPRHEKSGSDLLRNFDKIEPSDNLVMSCHKEMISSNMSIPLNREESSSSCIFSVQYRESLTDSFSAMSHLLKNSFLDDESIGKKVNEKHLGSLRYSMSSQDILAISDTLRGEVMSEDQPDNSTLASNWYTFQPQRFDHQCNIPSINPLSMNPMLTRNALLHQIGRNREKGKADHEQPLPYFNFSMVEDPCKVYLDKSPTNSRCRGASSFSLDSSASTHGSKNNQCGKLGHGTEDGLVDVTEKCFVASSDSKDHKQDVSTAVSGGSSWERLLGSFRETVNCDATHKQSLVSTFEIPLDIIIDKCLLQEIMLQYKYVSKLIINVLEEAFQLKEHLLALRRYHFMELADWADLFILSLWHHNWSVTEANERLSEIQGLLELSIQKSSCEQDPNKERLFVYMKGNGKLPLSTSAIGVRSFEFLGLGYRLDWPLSIVLTPAALKIYADIFSFLIQVKLAIFSLTDVWCSLKDLVHTTDKYLNSELQQREAGHLNMLMKMRHQINHFVSTLQQYVESHLSHVSWCRFLHSLQYKVKDMMDLESVHMEYLADSLCICFLSDETRTVGSIIESILQCALDFRSCLTVGARDIGSDQEALLGMLSRINISQVLSIKQKFDRSLKELHNCYINEPKHGNFGLSRFWEYLNYNEYYSRVSNEMGYYAL</sequence>
<comment type="caution">
    <text evidence="9">The sequence shown here is derived from an EMBL/GenBank/DDBJ whole genome shotgun (WGS) entry which is preliminary data.</text>
</comment>
<evidence type="ECO:0000256" key="3">
    <source>
        <dbReference type="ARBA" id="ARBA00022490"/>
    </source>
</evidence>
<dbReference type="GO" id="GO:0007020">
    <property type="term" value="P:microtubule nucleation"/>
    <property type="evidence" value="ECO:0007669"/>
    <property type="project" value="InterPro"/>
</dbReference>
<dbReference type="PANTHER" id="PTHR19302:SF70">
    <property type="entry name" value="GAMMA-TUBULIN COMPLEX COMPONENT 6"/>
    <property type="match status" value="1"/>
</dbReference>
<dbReference type="PANTHER" id="PTHR19302">
    <property type="entry name" value="GAMMA TUBULIN COMPLEX PROTEIN"/>
    <property type="match status" value="1"/>
</dbReference>
<dbReference type="EMBL" id="CAXHTB010000010">
    <property type="protein sequence ID" value="CAL0314582.1"/>
    <property type="molecule type" value="Genomic_DNA"/>
</dbReference>
<evidence type="ECO:0000256" key="6">
    <source>
        <dbReference type="SAM" id="MobiDB-lite"/>
    </source>
</evidence>
<dbReference type="InterPro" id="IPR042241">
    <property type="entry name" value="GCP_C_sf"/>
</dbReference>
<dbReference type="Pfam" id="PF17681">
    <property type="entry name" value="GCP_N_terminal"/>
    <property type="match status" value="1"/>
</dbReference>
<feature type="domain" description="Gamma tubulin complex component protein N-terminal" evidence="8">
    <location>
        <begin position="63"/>
        <end position="351"/>
    </location>
</feature>
<evidence type="ECO:0008006" key="11">
    <source>
        <dbReference type="Google" id="ProtNLM"/>
    </source>
</evidence>
<organism evidence="9 10">
    <name type="scientific">Lupinus luteus</name>
    <name type="common">European yellow lupine</name>
    <dbReference type="NCBI Taxonomy" id="3873"/>
    <lineage>
        <taxon>Eukaryota</taxon>
        <taxon>Viridiplantae</taxon>
        <taxon>Streptophyta</taxon>
        <taxon>Embryophyta</taxon>
        <taxon>Tracheophyta</taxon>
        <taxon>Spermatophyta</taxon>
        <taxon>Magnoliopsida</taxon>
        <taxon>eudicotyledons</taxon>
        <taxon>Gunneridae</taxon>
        <taxon>Pentapetalae</taxon>
        <taxon>rosids</taxon>
        <taxon>fabids</taxon>
        <taxon>Fabales</taxon>
        <taxon>Fabaceae</taxon>
        <taxon>Papilionoideae</taxon>
        <taxon>50 kb inversion clade</taxon>
        <taxon>genistoids sensu lato</taxon>
        <taxon>core genistoids</taxon>
        <taxon>Genisteae</taxon>
        <taxon>Lupinus</taxon>
    </lineage>
</organism>
<evidence type="ECO:0000259" key="8">
    <source>
        <dbReference type="Pfam" id="PF17681"/>
    </source>
</evidence>
<dbReference type="GO" id="GO:0051321">
    <property type="term" value="P:meiotic cell cycle"/>
    <property type="evidence" value="ECO:0007669"/>
    <property type="project" value="TreeGrafter"/>
</dbReference>
<keyword evidence="3" id="KW-0963">Cytoplasm</keyword>
<dbReference type="FunFam" id="1.20.120.1900:FF:000018">
    <property type="entry name" value="Gamma-tubulin complex component 6 isoform A"/>
    <property type="match status" value="1"/>
</dbReference>